<dbReference type="EMBL" id="JBHTKK010000021">
    <property type="protein sequence ID" value="MFD1067317.1"/>
    <property type="molecule type" value="Genomic_DNA"/>
</dbReference>
<feature type="transmembrane region" description="Helical" evidence="1">
    <location>
        <begin position="12"/>
        <end position="35"/>
    </location>
</feature>
<feature type="transmembrane region" description="Helical" evidence="1">
    <location>
        <begin position="41"/>
        <end position="59"/>
    </location>
</feature>
<sequence length="132" mass="14103">MTNHQAKQQNVAFILGLGALALIRPIMKITGFIHIFGNEAVGSIAMTVLISVVWILIVIKKGMPNPISVLVLAGTSYAAFAIILSGILSPILDGGLQGPLTNPIAFISVFLTNMVWGFVLGMITSIIPYKKR</sequence>
<gene>
    <name evidence="2" type="ORF">ACFQ19_15025</name>
</gene>
<organism evidence="2 3">
    <name type="scientific">Oceanobacillus locisalsi</name>
    <dbReference type="NCBI Taxonomy" id="546107"/>
    <lineage>
        <taxon>Bacteria</taxon>
        <taxon>Bacillati</taxon>
        <taxon>Bacillota</taxon>
        <taxon>Bacilli</taxon>
        <taxon>Bacillales</taxon>
        <taxon>Bacillaceae</taxon>
        <taxon>Oceanobacillus</taxon>
    </lineage>
</organism>
<feature type="transmembrane region" description="Helical" evidence="1">
    <location>
        <begin position="104"/>
        <end position="127"/>
    </location>
</feature>
<keyword evidence="1" id="KW-0812">Transmembrane</keyword>
<evidence type="ECO:0000313" key="2">
    <source>
        <dbReference type="EMBL" id="MFD1067317.1"/>
    </source>
</evidence>
<evidence type="ECO:0000313" key="3">
    <source>
        <dbReference type="Proteomes" id="UP001597041"/>
    </source>
</evidence>
<proteinExistence type="predicted"/>
<dbReference type="RefSeq" id="WP_379593418.1">
    <property type="nucleotide sequence ID" value="NZ_JBHTKK010000021.1"/>
</dbReference>
<keyword evidence="3" id="KW-1185">Reference proteome</keyword>
<keyword evidence="1" id="KW-0472">Membrane</keyword>
<reference evidence="3" key="1">
    <citation type="journal article" date="2019" name="Int. J. Syst. Evol. Microbiol.">
        <title>The Global Catalogue of Microorganisms (GCM) 10K type strain sequencing project: providing services to taxonomists for standard genome sequencing and annotation.</title>
        <authorList>
            <consortium name="The Broad Institute Genomics Platform"/>
            <consortium name="The Broad Institute Genome Sequencing Center for Infectious Disease"/>
            <person name="Wu L."/>
            <person name="Ma J."/>
        </authorList>
    </citation>
    <scope>NUCLEOTIDE SEQUENCE [LARGE SCALE GENOMIC DNA]</scope>
    <source>
        <strain evidence="3">CCUG 56608</strain>
    </source>
</reference>
<accession>A0ABW3NHV2</accession>
<evidence type="ECO:0000256" key="1">
    <source>
        <dbReference type="SAM" id="Phobius"/>
    </source>
</evidence>
<feature type="transmembrane region" description="Helical" evidence="1">
    <location>
        <begin position="71"/>
        <end position="92"/>
    </location>
</feature>
<comment type="caution">
    <text evidence="2">The sequence shown here is derived from an EMBL/GenBank/DDBJ whole genome shotgun (WGS) entry which is preliminary data.</text>
</comment>
<keyword evidence="1" id="KW-1133">Transmembrane helix</keyword>
<name>A0ABW3NHV2_9BACI</name>
<protein>
    <submittedName>
        <fullName evidence="2">Uncharacterized protein</fullName>
    </submittedName>
</protein>
<dbReference type="Proteomes" id="UP001597041">
    <property type="component" value="Unassembled WGS sequence"/>
</dbReference>